<evidence type="ECO:0000313" key="2">
    <source>
        <dbReference type="Proteomes" id="UP000321393"/>
    </source>
</evidence>
<organism evidence="1 2">
    <name type="scientific">Cucumis melo var. makuwa</name>
    <name type="common">Oriental melon</name>
    <dbReference type="NCBI Taxonomy" id="1194695"/>
    <lineage>
        <taxon>Eukaryota</taxon>
        <taxon>Viridiplantae</taxon>
        <taxon>Streptophyta</taxon>
        <taxon>Embryophyta</taxon>
        <taxon>Tracheophyta</taxon>
        <taxon>Spermatophyta</taxon>
        <taxon>Magnoliopsida</taxon>
        <taxon>eudicotyledons</taxon>
        <taxon>Gunneridae</taxon>
        <taxon>Pentapetalae</taxon>
        <taxon>rosids</taxon>
        <taxon>fabids</taxon>
        <taxon>Cucurbitales</taxon>
        <taxon>Cucurbitaceae</taxon>
        <taxon>Benincaseae</taxon>
        <taxon>Cucumis</taxon>
    </lineage>
</organism>
<accession>A0A5A7UHS3</accession>
<reference evidence="1 2" key="1">
    <citation type="submission" date="2019-08" db="EMBL/GenBank/DDBJ databases">
        <title>Draft genome sequences of two oriental melons (Cucumis melo L. var makuwa).</title>
        <authorList>
            <person name="Kwon S.-Y."/>
        </authorList>
    </citation>
    <scope>NUCLEOTIDE SEQUENCE [LARGE SCALE GENOMIC DNA]</scope>
    <source>
        <strain evidence="2">cv. SW 3</strain>
        <tissue evidence="1">Leaf</tissue>
    </source>
</reference>
<dbReference type="AlphaFoldDB" id="A0A5A7UHS3"/>
<dbReference type="Proteomes" id="UP000321393">
    <property type="component" value="Unassembled WGS sequence"/>
</dbReference>
<comment type="caution">
    <text evidence="1">The sequence shown here is derived from an EMBL/GenBank/DDBJ whole genome shotgun (WGS) entry which is preliminary data.</text>
</comment>
<protein>
    <submittedName>
        <fullName evidence="1">Retrovirus-related pol polyprotein from transposon tnt 1-94</fullName>
    </submittedName>
</protein>
<dbReference type="EMBL" id="SSTE01009593">
    <property type="protein sequence ID" value="KAA0053235.1"/>
    <property type="molecule type" value="Genomic_DNA"/>
</dbReference>
<name>A0A5A7UHS3_CUCMM</name>
<sequence length="96" mass="11185">MRDYMLVYGVKDLILIRYIDSYFQIDKDYRKSTLGLVFTLNEGVVPQMRKILREKVLLDTEIMERGDVIVTKIASEHNIVGPFTKILTTKVFEDAI</sequence>
<gene>
    <name evidence="1" type="ORF">E6C27_scaffold102G00200</name>
</gene>
<proteinExistence type="predicted"/>
<evidence type="ECO:0000313" key="1">
    <source>
        <dbReference type="EMBL" id="KAA0053235.1"/>
    </source>
</evidence>
<dbReference type="OrthoDB" id="2551793at2759"/>